<dbReference type="Gene3D" id="3.40.1350.10">
    <property type="match status" value="1"/>
</dbReference>
<evidence type="ECO:0000256" key="5">
    <source>
        <dbReference type="PIRSR" id="PIRSR011789-1"/>
    </source>
</evidence>
<comment type="caution">
    <text evidence="8">The sequence shown here is derived from an EMBL/GenBank/DDBJ whole genome shotgun (WGS) entry which is preliminary data.</text>
</comment>
<feature type="active site" evidence="5">
    <location>
        <position position="298"/>
    </location>
</feature>
<evidence type="ECO:0000256" key="3">
    <source>
        <dbReference type="ARBA" id="ARBA00023239"/>
    </source>
</evidence>
<dbReference type="Pfam" id="PF01974">
    <property type="entry name" value="tRNA_int_endo"/>
    <property type="match status" value="1"/>
</dbReference>
<feature type="active site" evidence="5">
    <location>
        <position position="290"/>
    </location>
</feature>
<dbReference type="GO" id="GO:0003676">
    <property type="term" value="F:nucleic acid binding"/>
    <property type="evidence" value="ECO:0007669"/>
    <property type="project" value="InterPro"/>
</dbReference>
<evidence type="ECO:0000256" key="6">
    <source>
        <dbReference type="SAM" id="MobiDB-lite"/>
    </source>
</evidence>
<comment type="similarity">
    <text evidence="1 4">Belongs to the tRNA-intron endonuclease family.</text>
</comment>
<gene>
    <name evidence="8" type="ORF">DIURU_005590</name>
</gene>
<dbReference type="InterPro" id="IPR016589">
    <property type="entry name" value="tRNA_splic_SEN2"/>
</dbReference>
<reference evidence="8 9" key="1">
    <citation type="submission" date="2019-07" db="EMBL/GenBank/DDBJ databases">
        <title>Genome assembly of two rare yeast pathogens: Diutina rugosa and Trichomonascus ciferrii.</title>
        <authorList>
            <person name="Mixao V."/>
            <person name="Saus E."/>
            <person name="Hansen A."/>
            <person name="Lass-Flor C."/>
            <person name="Gabaldon T."/>
        </authorList>
    </citation>
    <scope>NUCLEOTIDE SEQUENCE [LARGE SCALE GENOMIC DNA]</scope>
    <source>
        <strain evidence="8 9">CBS 613</strain>
    </source>
</reference>
<dbReference type="InterPro" id="IPR006677">
    <property type="entry name" value="tRNA_intron_Endonuc_cat-like"/>
</dbReference>
<dbReference type="NCBIfam" id="TIGR00324">
    <property type="entry name" value="endA"/>
    <property type="match status" value="1"/>
</dbReference>
<dbReference type="GO" id="GO:0000379">
    <property type="term" value="P:tRNA-type intron splice site recognition and cleavage"/>
    <property type="evidence" value="ECO:0007669"/>
    <property type="project" value="TreeGrafter"/>
</dbReference>
<feature type="active site" evidence="5">
    <location>
        <position position="329"/>
    </location>
</feature>
<accession>A0A642UCU2</accession>
<dbReference type="InterPro" id="IPR006676">
    <property type="entry name" value="tRNA_splic"/>
</dbReference>
<sequence>MGKNGPARHLNHLYPHPVPVEVYLLPEVYPHNPVSWLYFAYKLASYLCHSPTPSPVDVTADGSVFKVTSEPAMLRLWRSGFYGKGVLSRSEPTWRQRHQQQQEASTSTSTSSPALEAVTVARRQERQQFKQLRAQLQQLEIRHRKHELNEEEVKELEKLRVTVEDLRKGNTPTKGTSRETTKDPKETTETTRDNTNDNTNVAAGSVTRVVTDTSENAAIADLEYLQLSAVETLWLLHLGSIRVHSNLTASAISRQLGPAGRIEYAAYHYFRSLGWCVRDGLKFGAEFLLYKRGPVFGHAEFAIKVVSRHHQPQWTEMATVARVIGTVNKTLVVCYVTAPDTDEAEEIDDVAQWVSQYRVAPVMYRRWNPSRTRD</sequence>
<dbReference type="PANTHER" id="PTHR21227:SF0">
    <property type="entry name" value="TRNA-SPLICING ENDONUCLEASE SUBUNIT SEN2"/>
    <property type="match status" value="1"/>
</dbReference>
<keyword evidence="2 4" id="KW-0819">tRNA processing</keyword>
<feature type="region of interest" description="Disordered" evidence="6">
    <location>
        <begin position="92"/>
        <end position="114"/>
    </location>
</feature>
<dbReference type="EMBL" id="SWFT01000162">
    <property type="protein sequence ID" value="KAA8896850.1"/>
    <property type="molecule type" value="Genomic_DNA"/>
</dbReference>
<dbReference type="CDD" id="cd22363">
    <property type="entry name" value="tRNA-intron_lyase_C"/>
    <property type="match status" value="1"/>
</dbReference>
<dbReference type="EC" id="4.6.1.16" evidence="4"/>
<evidence type="ECO:0000256" key="4">
    <source>
        <dbReference type="PIRNR" id="PIRNR011789"/>
    </source>
</evidence>
<dbReference type="GeneID" id="54784241"/>
<dbReference type="AlphaFoldDB" id="A0A642UCU2"/>
<dbReference type="VEuPathDB" id="FungiDB:DIURU_005590"/>
<proteinExistence type="inferred from homology"/>
<dbReference type="InterPro" id="IPR011856">
    <property type="entry name" value="tRNA_endonuc-like_dom_sf"/>
</dbReference>
<keyword evidence="9" id="KW-1185">Reference proteome</keyword>
<dbReference type="SUPFAM" id="SSF53032">
    <property type="entry name" value="tRNA-intron endonuclease catalytic domain-like"/>
    <property type="match status" value="1"/>
</dbReference>
<dbReference type="PIRSF" id="PIRSF011789">
    <property type="entry name" value="tRNA_splic_SEN2"/>
    <property type="match status" value="1"/>
</dbReference>
<keyword evidence="3 4" id="KW-0456">Lyase</keyword>
<dbReference type="PANTHER" id="PTHR21227">
    <property type="entry name" value="TRNA-SPLICING ENDONUCLEASE SUBUNIT SEN2"/>
    <property type="match status" value="1"/>
</dbReference>
<dbReference type="InterPro" id="IPR036167">
    <property type="entry name" value="tRNA_intron_Endo_cat-like_sf"/>
</dbReference>
<evidence type="ECO:0000256" key="2">
    <source>
        <dbReference type="ARBA" id="ARBA00022694"/>
    </source>
</evidence>
<dbReference type="GO" id="GO:0000214">
    <property type="term" value="C:tRNA-intron endonuclease complex"/>
    <property type="evidence" value="ECO:0007669"/>
    <property type="project" value="UniProtKB-UniRule"/>
</dbReference>
<feature type="region of interest" description="Disordered" evidence="6">
    <location>
        <begin position="167"/>
        <end position="200"/>
    </location>
</feature>
<dbReference type="OMA" id="YSHPYWK"/>
<name>A0A642UCU2_DIURU</name>
<evidence type="ECO:0000256" key="1">
    <source>
        <dbReference type="ARBA" id="ARBA00008078"/>
    </source>
</evidence>
<comment type="function">
    <text evidence="4">Constitutes one of the two catalytic subunit of the tRNA-splicing endonuclease complex, a complex responsible for identification and cleavage of the splice sites in pre-tRNA. It cleaves pre-tRNA at the 5'- and 3'-splice sites to release the intron. The products are an intron and two tRNA half-molecules bearing 2',3'-cyclic phosphate and 5'-OH termini. There are no conserved sequences at the splice sites, but the intron is invariably located at the same site in the gene, placing the splice sites an invariant distance from the constant structural features of the tRNA body.</text>
</comment>
<evidence type="ECO:0000259" key="7">
    <source>
        <dbReference type="Pfam" id="PF01974"/>
    </source>
</evidence>
<organism evidence="8 9">
    <name type="scientific">Diutina rugosa</name>
    <name type="common">Yeast</name>
    <name type="synonym">Candida rugosa</name>
    <dbReference type="NCBI Taxonomy" id="5481"/>
    <lineage>
        <taxon>Eukaryota</taxon>
        <taxon>Fungi</taxon>
        <taxon>Dikarya</taxon>
        <taxon>Ascomycota</taxon>
        <taxon>Saccharomycotina</taxon>
        <taxon>Pichiomycetes</taxon>
        <taxon>Debaryomycetaceae</taxon>
        <taxon>Diutina</taxon>
    </lineage>
</organism>
<evidence type="ECO:0000313" key="8">
    <source>
        <dbReference type="EMBL" id="KAA8896850.1"/>
    </source>
</evidence>
<dbReference type="GO" id="GO:0005737">
    <property type="term" value="C:cytoplasm"/>
    <property type="evidence" value="ECO:0007669"/>
    <property type="project" value="TreeGrafter"/>
</dbReference>
<feature type="domain" description="tRNA intron endonuclease catalytic" evidence="7">
    <location>
        <begin position="263"/>
        <end position="338"/>
    </location>
</feature>
<dbReference type="OrthoDB" id="10249562at2759"/>
<dbReference type="Proteomes" id="UP000449547">
    <property type="component" value="Unassembled WGS sequence"/>
</dbReference>
<dbReference type="GO" id="GO:0000213">
    <property type="term" value="F:tRNA-intron lyase activity"/>
    <property type="evidence" value="ECO:0007669"/>
    <property type="project" value="UniProtKB-UniRule"/>
</dbReference>
<feature type="compositionally biased region" description="Basic and acidic residues" evidence="6">
    <location>
        <begin position="176"/>
        <end position="195"/>
    </location>
</feature>
<evidence type="ECO:0000313" key="9">
    <source>
        <dbReference type="Proteomes" id="UP000449547"/>
    </source>
</evidence>
<dbReference type="RefSeq" id="XP_034009646.1">
    <property type="nucleotide sequence ID" value="XM_034158589.1"/>
</dbReference>
<protein>
    <recommendedName>
        <fullName evidence="4">tRNA-splicing endonuclease subunit Sen2</fullName>
        <ecNumber evidence="4">4.6.1.16</ecNumber>
    </recommendedName>
</protein>